<accession>A0A238YMK4</accession>
<protein>
    <recommendedName>
        <fullName evidence="3">GDSL-like Lipase/Acylhydrolase family protein</fullName>
    </recommendedName>
</protein>
<dbReference type="EMBL" id="FZNN01000018">
    <property type="protein sequence ID" value="SNR72018.1"/>
    <property type="molecule type" value="Genomic_DNA"/>
</dbReference>
<dbReference type="Proteomes" id="UP000198417">
    <property type="component" value="Unassembled WGS sequence"/>
</dbReference>
<evidence type="ECO:0008006" key="3">
    <source>
        <dbReference type="Google" id="ProtNLM"/>
    </source>
</evidence>
<dbReference type="OrthoDB" id="9794725at2"/>
<organism evidence="1 2">
    <name type="scientific">Puniceibacterium sediminis</name>
    <dbReference type="NCBI Taxonomy" id="1608407"/>
    <lineage>
        <taxon>Bacteria</taxon>
        <taxon>Pseudomonadati</taxon>
        <taxon>Pseudomonadota</taxon>
        <taxon>Alphaproteobacteria</taxon>
        <taxon>Rhodobacterales</taxon>
        <taxon>Paracoccaceae</taxon>
        <taxon>Puniceibacterium</taxon>
    </lineage>
</organism>
<dbReference type="SUPFAM" id="SSF52266">
    <property type="entry name" value="SGNH hydrolase"/>
    <property type="match status" value="1"/>
</dbReference>
<dbReference type="GO" id="GO:0016788">
    <property type="term" value="F:hydrolase activity, acting on ester bonds"/>
    <property type="evidence" value="ECO:0007669"/>
    <property type="project" value="UniProtKB-ARBA"/>
</dbReference>
<keyword evidence="2" id="KW-1185">Reference proteome</keyword>
<dbReference type="InterPro" id="IPR036514">
    <property type="entry name" value="SGNH_hydro_sf"/>
</dbReference>
<dbReference type="AlphaFoldDB" id="A0A238YMK4"/>
<sequence length="485" mass="50378">MIRLGTGLRFDTPGASAPQITPPPPVAAPAQLPVAATARWHPGFSDVTTAQGRIVSASDLAGLAGLTEGGAGIGPREMTDGLGRKFWRFTGAEFLNVAAGLVCDTRNMSAFMVGRVPRHPASWNRYFSIGNVAQGSAVNTLNAPLESRSVSQSAGHISTFGKNAYTAASGAEWMVPGAQMQVIGTATEASGSRLFLNERFVDVAAAYNATGVSGAEIGRYAWSPGASGKWGIFDLYELVVFSPGLDQSDALAVSQALMQAHGISPVEHQLVLEGDSIMQGTDAVTEALSAAAILTDPGASHVPGNWRVINKGISGNQVSDLVIKRDTSNSWTEQLLPGRNVMAFEIGRNDFVSGGQSAAQHYANVVAYLNSASTGILQRGWSVRAMANIAGSPSNMPEITAHRAALRAAQFLTDTASGPGQAFADQVSIVSTDLIEQGGQSVFLTSDDAADTTYYAGDSTHPGPLGARLRVTGGDTPQYGVAAGL</sequence>
<reference evidence="1 2" key="1">
    <citation type="submission" date="2017-06" db="EMBL/GenBank/DDBJ databases">
        <authorList>
            <person name="Kim H.J."/>
            <person name="Triplett B.A."/>
        </authorList>
    </citation>
    <scope>NUCLEOTIDE SEQUENCE [LARGE SCALE GENOMIC DNA]</scope>
    <source>
        <strain evidence="1 2">DSM 29052</strain>
    </source>
</reference>
<proteinExistence type="predicted"/>
<name>A0A238YMK4_9RHOB</name>
<dbReference type="RefSeq" id="WP_141135131.1">
    <property type="nucleotide sequence ID" value="NZ_FZNN01000018.1"/>
</dbReference>
<gene>
    <name evidence="1" type="ORF">SAMN06265370_11825</name>
</gene>
<evidence type="ECO:0000313" key="2">
    <source>
        <dbReference type="Proteomes" id="UP000198417"/>
    </source>
</evidence>
<evidence type="ECO:0000313" key="1">
    <source>
        <dbReference type="EMBL" id="SNR72018.1"/>
    </source>
</evidence>
<dbReference type="Gene3D" id="3.40.50.1110">
    <property type="entry name" value="SGNH hydrolase"/>
    <property type="match status" value="1"/>
</dbReference>